<dbReference type="InterPro" id="IPR050261">
    <property type="entry name" value="FrsA_esterase"/>
</dbReference>
<accession>A0A0P1EVA9</accession>
<keyword evidence="1" id="KW-1133">Transmembrane helix</keyword>
<proteinExistence type="predicted"/>
<gene>
    <name evidence="3" type="ORF">THS5294_00165</name>
</gene>
<feature type="transmembrane region" description="Helical" evidence="1">
    <location>
        <begin position="442"/>
        <end position="465"/>
    </location>
</feature>
<organism evidence="3 4">
    <name type="scientific">Thalassobacter stenotrophicus</name>
    <dbReference type="NCBI Taxonomy" id="266809"/>
    <lineage>
        <taxon>Bacteria</taxon>
        <taxon>Pseudomonadati</taxon>
        <taxon>Pseudomonadota</taxon>
        <taxon>Alphaproteobacteria</taxon>
        <taxon>Rhodobacterales</taxon>
        <taxon>Roseobacteraceae</taxon>
        <taxon>Thalassobacter</taxon>
    </lineage>
</organism>
<dbReference type="Gene3D" id="3.40.50.1820">
    <property type="entry name" value="alpha/beta hydrolase"/>
    <property type="match status" value="1"/>
</dbReference>
<reference evidence="3 4" key="1">
    <citation type="submission" date="2015-09" db="EMBL/GenBank/DDBJ databases">
        <authorList>
            <consortium name="Swine Surveillance"/>
        </authorList>
    </citation>
    <scope>NUCLEOTIDE SEQUENCE [LARGE SCALE GENOMIC DNA]</scope>
    <source>
        <strain evidence="3 4">CECT 5294</strain>
    </source>
</reference>
<feature type="domain" description="Serine aminopeptidase S33" evidence="2">
    <location>
        <begin position="62"/>
        <end position="175"/>
    </location>
</feature>
<dbReference type="STRING" id="266809.PM03_07930"/>
<sequence>MNTRLIVPPKATNMRLLTTLVALFALTIGVFQLEQERADIPRQTAQVGTTPVTIYGAGPGPAVVIAHGFAGSRQLMEGYALTLARAGYYAVSFDFEGHGRNPIPMSGDVTQIDGTTRLLMDETRRVIDFARTLPGVDGRIALLGHSMATDVITRVAVADNIPTVVGISMFSEAVSSTEPARLLMISGQAEGHLRDAALNAVSLIGTGDEGQTVTQGSTIRRAVVAPGVEHVGVLYSQTAKREALAWINAAFNREITPPVAATGAWILLTLAGIVALGWPLARAVPHGAAPPAVPARTFWLATLVPALVTPLILAPFELHFLPVLVADYLAVHAAVYGLLTLAILRMGGVRLTGVRMLPFALLLLWGLVLFGGFLDRYVASFFPTGPRVAIIAAISFGTILALLAEATLTQAGNASFTRKTAARISFLGSLAIATALDFERLFFLLLILPLIGLFYASFGVMGGWVGRRSGAVVAVGAGLGLCLGWALGVSFPMFDAG</sequence>
<feature type="transmembrane region" description="Helical" evidence="1">
    <location>
        <begin position="262"/>
        <end position="281"/>
    </location>
</feature>
<keyword evidence="1" id="KW-0472">Membrane</keyword>
<evidence type="ECO:0000313" key="3">
    <source>
        <dbReference type="EMBL" id="CUH58885.1"/>
    </source>
</evidence>
<dbReference type="PANTHER" id="PTHR22946">
    <property type="entry name" value="DIENELACTONE HYDROLASE DOMAIN-CONTAINING PROTEIN-RELATED"/>
    <property type="match status" value="1"/>
</dbReference>
<feature type="transmembrane region" description="Helical" evidence="1">
    <location>
        <begin position="356"/>
        <end position="374"/>
    </location>
</feature>
<protein>
    <submittedName>
        <fullName evidence="3">Putative dienelactone hydrolase</fullName>
    </submittedName>
</protein>
<feature type="transmembrane region" description="Helical" evidence="1">
    <location>
        <begin position="472"/>
        <end position="494"/>
    </location>
</feature>
<feature type="transmembrane region" description="Helical" evidence="1">
    <location>
        <begin position="320"/>
        <end position="344"/>
    </location>
</feature>
<feature type="transmembrane region" description="Helical" evidence="1">
    <location>
        <begin position="386"/>
        <end position="408"/>
    </location>
</feature>
<name>A0A0P1EVA9_9RHOB</name>
<feature type="transmembrane region" description="Helical" evidence="1">
    <location>
        <begin position="293"/>
        <end position="314"/>
    </location>
</feature>
<evidence type="ECO:0000313" key="4">
    <source>
        <dbReference type="Proteomes" id="UP000051298"/>
    </source>
</evidence>
<dbReference type="InterPro" id="IPR029058">
    <property type="entry name" value="AB_hydrolase_fold"/>
</dbReference>
<dbReference type="AlphaFoldDB" id="A0A0P1EVA9"/>
<evidence type="ECO:0000259" key="2">
    <source>
        <dbReference type="Pfam" id="PF12146"/>
    </source>
</evidence>
<dbReference type="GO" id="GO:0016787">
    <property type="term" value="F:hydrolase activity"/>
    <property type="evidence" value="ECO:0007669"/>
    <property type="project" value="UniProtKB-KW"/>
</dbReference>
<dbReference type="InterPro" id="IPR022742">
    <property type="entry name" value="Hydrolase_4"/>
</dbReference>
<keyword evidence="1" id="KW-0812">Transmembrane</keyword>
<dbReference type="EMBL" id="CYRX01000007">
    <property type="protein sequence ID" value="CUH58885.1"/>
    <property type="molecule type" value="Genomic_DNA"/>
</dbReference>
<dbReference type="eggNOG" id="COG1073">
    <property type="taxonomic scope" value="Bacteria"/>
</dbReference>
<keyword evidence="3" id="KW-0378">Hydrolase</keyword>
<evidence type="ECO:0000256" key="1">
    <source>
        <dbReference type="SAM" id="Phobius"/>
    </source>
</evidence>
<feature type="transmembrane region" description="Helical" evidence="1">
    <location>
        <begin position="420"/>
        <end position="436"/>
    </location>
</feature>
<dbReference type="Proteomes" id="UP000051298">
    <property type="component" value="Unassembled WGS sequence"/>
</dbReference>
<dbReference type="Pfam" id="PF12146">
    <property type="entry name" value="Hydrolase_4"/>
    <property type="match status" value="1"/>
</dbReference>
<dbReference type="SUPFAM" id="SSF53474">
    <property type="entry name" value="alpha/beta-Hydrolases"/>
    <property type="match status" value="1"/>
</dbReference>